<gene>
    <name evidence="1" type="ORF">TU35_008975</name>
</gene>
<reference evidence="1" key="1">
    <citation type="submission" date="2024-07" db="EMBL/GenBank/DDBJ databases">
        <title>Metagenome and Metagenome-Assembled Genomes of Archaea from a hot spring from the geothermal field of Los Azufres, Mexico.</title>
        <authorList>
            <person name="Marin-Paredes R."/>
            <person name="Martinez-Romero E."/>
            <person name="Servin-Garciduenas L.E."/>
        </authorList>
    </citation>
    <scope>NUCLEOTIDE SEQUENCE</scope>
</reference>
<accession>A0ACC6V336</accession>
<organism evidence="1 2">
    <name type="scientific">Thermoproteus sp. AZ2</name>
    <dbReference type="NCBI Taxonomy" id="1609232"/>
    <lineage>
        <taxon>Archaea</taxon>
        <taxon>Thermoproteota</taxon>
        <taxon>Thermoprotei</taxon>
        <taxon>Thermoproteales</taxon>
        <taxon>Thermoproteaceae</taxon>
        <taxon>Thermoproteus</taxon>
    </lineage>
</organism>
<protein>
    <submittedName>
        <fullName evidence="1">Uncharacterized protein</fullName>
    </submittedName>
</protein>
<evidence type="ECO:0000313" key="1">
    <source>
        <dbReference type="EMBL" id="MFB6491347.1"/>
    </source>
</evidence>
<sequence length="87" mass="9835">MDAVFDKESEVICALVLTPNREALRLFDVMRPDFVFLAYRDRELYEALKGFDVYICTYLQGEVPRGAKAADPLKFLEVCAGALVITI</sequence>
<proteinExistence type="predicted"/>
<dbReference type="Proteomes" id="UP000033636">
    <property type="component" value="Unassembled WGS sequence"/>
</dbReference>
<dbReference type="EMBL" id="JZWT02000029">
    <property type="protein sequence ID" value="MFB6491347.1"/>
    <property type="molecule type" value="Genomic_DNA"/>
</dbReference>
<evidence type="ECO:0000313" key="2">
    <source>
        <dbReference type="Proteomes" id="UP000033636"/>
    </source>
</evidence>
<name>A0ACC6V336_9CREN</name>
<comment type="caution">
    <text evidence="1">The sequence shown here is derived from an EMBL/GenBank/DDBJ whole genome shotgun (WGS) entry which is preliminary data.</text>
</comment>